<dbReference type="EMBL" id="OZ021736">
    <property type="protein sequence ID" value="CAK9314760.1"/>
    <property type="molecule type" value="Genomic_DNA"/>
</dbReference>
<sequence>MSDVFHEQPDLQIERRKIKLLVGNRSFDGSFQMSDISASFIDIFPEESDNPPESSYDSSEEGDQNGETSSIVKENRAFWKSQKEVLQATLRTTNSIELEIRQATKNALREMDFKSIPCGCRRAAEVAVCRECVQIEVCNHLRNAGYNCAVCKSKWKSSPEIPSGEHSYLEVVDDCDPNDRVIVELNFRAEFEIARASEEYKRLVRRLPEVFIGKDEKLRELIRILCNAAEKCMKEKKMHLGPWRKYRYMQAKWLGKCERSPPAPVPLPVGLSGRPPKARASMLTYDLLQSLPAAMVSSASAVEVV</sequence>
<dbReference type="Pfam" id="PF04720">
    <property type="entry name" value="PDDEXK_6"/>
    <property type="match status" value="1"/>
</dbReference>
<keyword evidence="3" id="KW-1185">Reference proteome</keyword>
<dbReference type="NCBIfam" id="TIGR01615">
    <property type="entry name" value="A_thal_3542"/>
    <property type="match status" value="1"/>
</dbReference>
<feature type="region of interest" description="Disordered" evidence="1">
    <location>
        <begin position="47"/>
        <end position="70"/>
    </location>
</feature>
<proteinExistence type="predicted"/>
<dbReference type="Proteomes" id="UP001642487">
    <property type="component" value="Chromosome 2"/>
</dbReference>
<dbReference type="PANTHER" id="PTHR31579">
    <property type="entry name" value="OS03G0796600 PROTEIN"/>
    <property type="match status" value="1"/>
</dbReference>
<evidence type="ECO:0000313" key="3">
    <source>
        <dbReference type="Proteomes" id="UP001642487"/>
    </source>
</evidence>
<name>A0ABP0Y2U7_9ROSI</name>
<protein>
    <submittedName>
        <fullName evidence="2">Uncharacterized protein</fullName>
    </submittedName>
</protein>
<organism evidence="2 3">
    <name type="scientific">Citrullus colocynthis</name>
    <name type="common">colocynth</name>
    <dbReference type="NCBI Taxonomy" id="252529"/>
    <lineage>
        <taxon>Eukaryota</taxon>
        <taxon>Viridiplantae</taxon>
        <taxon>Streptophyta</taxon>
        <taxon>Embryophyta</taxon>
        <taxon>Tracheophyta</taxon>
        <taxon>Spermatophyta</taxon>
        <taxon>Magnoliopsida</taxon>
        <taxon>eudicotyledons</taxon>
        <taxon>Gunneridae</taxon>
        <taxon>Pentapetalae</taxon>
        <taxon>rosids</taxon>
        <taxon>fabids</taxon>
        <taxon>Cucurbitales</taxon>
        <taxon>Cucurbitaceae</taxon>
        <taxon>Benincaseae</taxon>
        <taxon>Citrullus</taxon>
    </lineage>
</organism>
<accession>A0ABP0Y2U7</accession>
<gene>
    <name evidence="2" type="ORF">CITCOLO1_LOCUS6527</name>
</gene>
<dbReference type="InterPro" id="IPR006502">
    <property type="entry name" value="PDDEXK-like"/>
</dbReference>
<dbReference type="PANTHER" id="PTHR31579:SF2">
    <property type="entry name" value="DUF506 FAMILY PROTEIN"/>
    <property type="match status" value="1"/>
</dbReference>
<reference evidence="2 3" key="1">
    <citation type="submission" date="2024-03" db="EMBL/GenBank/DDBJ databases">
        <authorList>
            <person name="Gkanogiannis A."/>
            <person name="Becerra Lopez-Lavalle L."/>
        </authorList>
    </citation>
    <scope>NUCLEOTIDE SEQUENCE [LARGE SCALE GENOMIC DNA]</scope>
</reference>
<evidence type="ECO:0000313" key="2">
    <source>
        <dbReference type="EMBL" id="CAK9314760.1"/>
    </source>
</evidence>
<evidence type="ECO:0000256" key="1">
    <source>
        <dbReference type="SAM" id="MobiDB-lite"/>
    </source>
</evidence>